<dbReference type="InterPro" id="IPR005829">
    <property type="entry name" value="Sugar_transporter_CS"/>
</dbReference>
<comment type="subcellular location">
    <subcellularLocation>
        <location evidence="1">Membrane</location>
        <topology evidence="1">Multi-pass membrane protein</topology>
    </subcellularLocation>
</comment>
<feature type="transmembrane region" description="Helical" evidence="15">
    <location>
        <begin position="459"/>
        <end position="479"/>
    </location>
</feature>
<dbReference type="InterPro" id="IPR050360">
    <property type="entry name" value="MFS_Sugar_Transporters"/>
</dbReference>
<feature type="transmembrane region" description="Helical" evidence="15">
    <location>
        <begin position="173"/>
        <end position="190"/>
    </location>
</feature>
<dbReference type="GO" id="GO:0016020">
    <property type="term" value="C:membrane"/>
    <property type="evidence" value="ECO:0007669"/>
    <property type="project" value="UniProtKB-SubCell"/>
</dbReference>
<evidence type="ECO:0000256" key="12">
    <source>
        <dbReference type="ARBA" id="ARBA00044710"/>
    </source>
</evidence>
<dbReference type="InterPro" id="IPR020846">
    <property type="entry name" value="MFS_dom"/>
</dbReference>
<comment type="catalytic activity">
    <reaction evidence="11">
        <text>D-glucosamine(out) = D-glucosamine(in)</text>
        <dbReference type="Rhea" id="RHEA:78423"/>
        <dbReference type="ChEBI" id="CHEBI:58723"/>
    </reaction>
    <physiologicalReaction direction="left-to-right" evidence="11">
        <dbReference type="Rhea" id="RHEA:78424"/>
    </physiologicalReaction>
</comment>
<keyword evidence="6 15" id="KW-0472">Membrane</keyword>
<dbReference type="PROSITE" id="PS00217">
    <property type="entry name" value="SUGAR_TRANSPORT_2"/>
    <property type="match status" value="1"/>
</dbReference>
<evidence type="ECO:0000259" key="16">
    <source>
        <dbReference type="PROSITE" id="PS50850"/>
    </source>
</evidence>
<feature type="transmembrane region" description="Helical" evidence="15">
    <location>
        <begin position="325"/>
        <end position="346"/>
    </location>
</feature>
<dbReference type="STRING" id="312017.I7MDT4"/>
<proteinExistence type="inferred from homology"/>
<organism evidence="17 18">
    <name type="scientific">Tetrahymena thermophila (strain SB210)</name>
    <dbReference type="NCBI Taxonomy" id="312017"/>
    <lineage>
        <taxon>Eukaryota</taxon>
        <taxon>Sar</taxon>
        <taxon>Alveolata</taxon>
        <taxon>Ciliophora</taxon>
        <taxon>Intramacronucleata</taxon>
        <taxon>Oligohymenophorea</taxon>
        <taxon>Hymenostomatida</taxon>
        <taxon>Tetrahymenina</taxon>
        <taxon>Tetrahymenidae</taxon>
        <taxon>Tetrahymena</taxon>
    </lineage>
</organism>
<feature type="transmembrane region" description="Helical" evidence="15">
    <location>
        <begin position="358"/>
        <end position="380"/>
    </location>
</feature>
<evidence type="ECO:0000256" key="14">
    <source>
        <dbReference type="RuleBase" id="RU003346"/>
    </source>
</evidence>
<evidence type="ECO:0000313" key="17">
    <source>
        <dbReference type="EMBL" id="EAR90915.2"/>
    </source>
</evidence>
<evidence type="ECO:0000256" key="7">
    <source>
        <dbReference type="ARBA" id="ARBA00044637"/>
    </source>
</evidence>
<dbReference type="OrthoDB" id="6612291at2759"/>
<dbReference type="GeneID" id="7836579"/>
<dbReference type="Gene3D" id="1.20.1250.20">
    <property type="entry name" value="MFS general substrate transporter like domains"/>
    <property type="match status" value="1"/>
</dbReference>
<evidence type="ECO:0000256" key="8">
    <source>
        <dbReference type="ARBA" id="ARBA00044648"/>
    </source>
</evidence>
<feature type="transmembrane region" description="Helical" evidence="15">
    <location>
        <begin position="71"/>
        <end position="92"/>
    </location>
</feature>
<evidence type="ECO:0000256" key="5">
    <source>
        <dbReference type="ARBA" id="ARBA00022989"/>
    </source>
</evidence>
<evidence type="ECO:0000313" key="18">
    <source>
        <dbReference type="Proteomes" id="UP000009168"/>
    </source>
</evidence>
<comment type="catalytic activity">
    <reaction evidence="9">
        <text>D-xylose(out) = D-xylose(in)</text>
        <dbReference type="Rhea" id="RHEA:78427"/>
        <dbReference type="ChEBI" id="CHEBI:53455"/>
    </reaction>
    <physiologicalReaction direction="left-to-right" evidence="9">
        <dbReference type="Rhea" id="RHEA:78428"/>
    </physiologicalReaction>
</comment>
<comment type="catalytic activity">
    <reaction evidence="12">
        <text>D-fructose(out) = D-fructose(in)</text>
        <dbReference type="Rhea" id="RHEA:60372"/>
        <dbReference type="ChEBI" id="CHEBI:37721"/>
    </reaction>
    <physiologicalReaction direction="left-to-right" evidence="12">
        <dbReference type="Rhea" id="RHEA:60373"/>
    </physiologicalReaction>
</comment>
<comment type="catalytic activity">
    <reaction evidence="7">
        <text>D-galactose(in) = D-galactose(out)</text>
        <dbReference type="Rhea" id="RHEA:34915"/>
        <dbReference type="ChEBI" id="CHEBI:4139"/>
    </reaction>
    <physiologicalReaction direction="right-to-left" evidence="7">
        <dbReference type="Rhea" id="RHEA:34917"/>
    </physiologicalReaction>
</comment>
<feature type="transmembrane region" description="Helical" evidence="15">
    <location>
        <begin position="422"/>
        <end position="447"/>
    </location>
</feature>
<evidence type="ECO:0000256" key="10">
    <source>
        <dbReference type="ARBA" id="ARBA00044662"/>
    </source>
</evidence>
<comment type="catalytic activity">
    <reaction evidence="10">
        <text>D-mannose(out) = D-mannose(in)</text>
        <dbReference type="Rhea" id="RHEA:78391"/>
        <dbReference type="ChEBI" id="CHEBI:4208"/>
    </reaction>
    <physiologicalReaction direction="left-to-right" evidence="10">
        <dbReference type="Rhea" id="RHEA:78392"/>
    </physiologicalReaction>
</comment>
<evidence type="ECO:0000256" key="9">
    <source>
        <dbReference type="ARBA" id="ARBA00044656"/>
    </source>
</evidence>
<evidence type="ECO:0000256" key="4">
    <source>
        <dbReference type="ARBA" id="ARBA00022692"/>
    </source>
</evidence>
<keyword evidence="14" id="KW-0813">Transport</keyword>
<keyword evidence="18" id="KW-1185">Reference proteome</keyword>
<sequence>MIANEQMEQNSNQQQVLTCVDEQNHLKQKQQQQQQQQQGNKTGSETTIDGIANKVQYCNKQEQRHRSTGSIIFKVVIASIGFFFFGYQQGILNLSLKTLDVIFEIQEDDQKFYEGLMSCLSPVGAIIGCVISIYLVKSYSRIRSFFIIDLISLLGSIISVVSANVYVFMLGRLISGLGVGINTALVPQYVNEISPSALKGITGCLLSVLCGLGLVVSNIQSLGYENDPKQNDDLGNFWRFAFVFPGALTVLRSIIFIIFIKNDTASYFMIKGDRKRAEAVLKDIYKEKYVEEEIQNISQEIEMQKQGLKYWKDLLSRQYFNRVKVGVFLQFLQQFSGINVVVFYSGKIFEEIVDDSSIVFVLALMTNVLQLVCAFLSAYFSTRYGRRSLLLNGDIACFFFLLVFGIVSLIKNYGAASGDVTNPIVIICVFGYMFSFGISLGPIVWAYNSEILPEKGLSVATITNWSSSIIIIFFFPMAINIMPVGYIFFFFSFWCFIGMIFIKVYVFETKNLTPQEIEMIYNPNNQKKQEQKEINSN</sequence>
<accession>I7MDT4</accession>
<feature type="transmembrane region" description="Helical" evidence="15">
    <location>
        <begin position="237"/>
        <end position="260"/>
    </location>
</feature>
<feature type="transmembrane region" description="Helical" evidence="15">
    <location>
        <begin position="112"/>
        <end position="136"/>
    </location>
</feature>
<feature type="transmembrane region" description="Helical" evidence="15">
    <location>
        <begin position="485"/>
        <end position="506"/>
    </location>
</feature>
<dbReference type="InterPro" id="IPR036259">
    <property type="entry name" value="MFS_trans_sf"/>
</dbReference>
<dbReference type="KEGG" id="tet:TTHERM_00145200"/>
<evidence type="ECO:0000256" key="3">
    <source>
        <dbReference type="ARBA" id="ARBA00011738"/>
    </source>
</evidence>
<gene>
    <name evidence="17" type="ORF">TTHERM_00145200</name>
</gene>
<dbReference type="PANTHER" id="PTHR48022">
    <property type="entry name" value="PLASTIDIC GLUCOSE TRANSPORTER 4"/>
    <property type="match status" value="1"/>
</dbReference>
<keyword evidence="5 15" id="KW-1133">Transmembrane helix</keyword>
<reference evidence="18" key="1">
    <citation type="journal article" date="2006" name="PLoS Biol.">
        <title>Macronuclear genome sequence of the ciliate Tetrahymena thermophila, a model eukaryote.</title>
        <authorList>
            <person name="Eisen J.A."/>
            <person name="Coyne R.S."/>
            <person name="Wu M."/>
            <person name="Wu D."/>
            <person name="Thiagarajan M."/>
            <person name="Wortman J.R."/>
            <person name="Badger J.H."/>
            <person name="Ren Q."/>
            <person name="Amedeo P."/>
            <person name="Jones K.M."/>
            <person name="Tallon L.J."/>
            <person name="Delcher A.L."/>
            <person name="Salzberg S.L."/>
            <person name="Silva J.C."/>
            <person name="Haas B.J."/>
            <person name="Majoros W.H."/>
            <person name="Farzad M."/>
            <person name="Carlton J.M."/>
            <person name="Smith R.K. Jr."/>
            <person name="Garg J."/>
            <person name="Pearlman R.E."/>
            <person name="Karrer K.M."/>
            <person name="Sun L."/>
            <person name="Manning G."/>
            <person name="Elde N.C."/>
            <person name="Turkewitz A.P."/>
            <person name="Asai D.J."/>
            <person name="Wilkes D.E."/>
            <person name="Wang Y."/>
            <person name="Cai H."/>
            <person name="Collins K."/>
            <person name="Stewart B.A."/>
            <person name="Lee S.R."/>
            <person name="Wilamowska K."/>
            <person name="Weinberg Z."/>
            <person name="Ruzzo W.L."/>
            <person name="Wloga D."/>
            <person name="Gaertig J."/>
            <person name="Frankel J."/>
            <person name="Tsao C.-C."/>
            <person name="Gorovsky M.A."/>
            <person name="Keeling P.J."/>
            <person name="Waller R.F."/>
            <person name="Patron N.J."/>
            <person name="Cherry J.M."/>
            <person name="Stover N.A."/>
            <person name="Krieger C.J."/>
            <person name="del Toro C."/>
            <person name="Ryder H.F."/>
            <person name="Williamson S.C."/>
            <person name="Barbeau R.A."/>
            <person name="Hamilton E.P."/>
            <person name="Orias E."/>
        </authorList>
    </citation>
    <scope>NUCLEOTIDE SEQUENCE [LARGE SCALE GENOMIC DNA]</scope>
    <source>
        <strain evidence="18">SB210</strain>
    </source>
</reference>
<evidence type="ECO:0000256" key="2">
    <source>
        <dbReference type="ARBA" id="ARBA00010992"/>
    </source>
</evidence>
<evidence type="ECO:0000256" key="1">
    <source>
        <dbReference type="ARBA" id="ARBA00004141"/>
    </source>
</evidence>
<feature type="transmembrane region" description="Helical" evidence="15">
    <location>
        <begin position="389"/>
        <end position="410"/>
    </location>
</feature>
<dbReference type="PANTHER" id="PTHR48022:SF2">
    <property type="entry name" value="PLASTIDIC GLUCOSE TRANSPORTER 4"/>
    <property type="match status" value="1"/>
</dbReference>
<dbReference type="Proteomes" id="UP000009168">
    <property type="component" value="Unassembled WGS sequence"/>
</dbReference>
<comment type="subunit">
    <text evidence="3">Homodimer.</text>
</comment>
<dbReference type="InParanoid" id="I7MDT4"/>
<dbReference type="Pfam" id="PF00083">
    <property type="entry name" value="Sugar_tr"/>
    <property type="match status" value="1"/>
</dbReference>
<name>I7MDT4_TETTS</name>
<dbReference type="NCBIfam" id="TIGR00879">
    <property type="entry name" value="SP"/>
    <property type="match status" value="1"/>
</dbReference>
<dbReference type="RefSeq" id="XP_001011160.2">
    <property type="nucleotide sequence ID" value="XM_001011160.3"/>
</dbReference>
<feature type="transmembrane region" description="Helical" evidence="15">
    <location>
        <begin position="145"/>
        <end position="167"/>
    </location>
</feature>
<dbReference type="EMBL" id="GG662793">
    <property type="protein sequence ID" value="EAR90915.2"/>
    <property type="molecule type" value="Genomic_DNA"/>
</dbReference>
<dbReference type="InterPro" id="IPR005828">
    <property type="entry name" value="MFS_sugar_transport-like"/>
</dbReference>
<feature type="domain" description="Major facilitator superfamily (MFS) profile" evidence="16">
    <location>
        <begin position="74"/>
        <end position="510"/>
    </location>
</feature>
<comment type="catalytic activity">
    <reaction evidence="8">
        <text>D-glucose(out) = D-glucose(in)</text>
        <dbReference type="Rhea" id="RHEA:60376"/>
        <dbReference type="ChEBI" id="CHEBI:4167"/>
    </reaction>
    <physiologicalReaction direction="left-to-right" evidence="8">
        <dbReference type="Rhea" id="RHEA:60377"/>
    </physiologicalReaction>
</comment>
<evidence type="ECO:0000256" key="11">
    <source>
        <dbReference type="ARBA" id="ARBA00044668"/>
    </source>
</evidence>
<feature type="transmembrane region" description="Helical" evidence="15">
    <location>
        <begin position="197"/>
        <end position="217"/>
    </location>
</feature>
<dbReference type="PRINTS" id="PR00171">
    <property type="entry name" value="SUGRTRNSPORT"/>
</dbReference>
<dbReference type="InterPro" id="IPR003663">
    <property type="entry name" value="Sugar/inositol_transpt"/>
</dbReference>
<comment type="similarity">
    <text evidence="2 14">Belongs to the major facilitator superfamily. Sugar transporter (TC 2.A.1.1) family.</text>
</comment>
<dbReference type="PROSITE" id="PS50850">
    <property type="entry name" value="MFS"/>
    <property type="match status" value="1"/>
</dbReference>
<dbReference type="eggNOG" id="KOG0254">
    <property type="taxonomic scope" value="Eukaryota"/>
</dbReference>
<evidence type="ECO:0000256" key="15">
    <source>
        <dbReference type="SAM" id="Phobius"/>
    </source>
</evidence>
<keyword evidence="4 15" id="KW-0812">Transmembrane</keyword>
<protein>
    <recommendedName>
        <fullName evidence="13">Hexose transporter 1</fullName>
    </recommendedName>
</protein>
<dbReference type="SUPFAM" id="SSF103473">
    <property type="entry name" value="MFS general substrate transporter"/>
    <property type="match status" value="1"/>
</dbReference>
<dbReference type="AlphaFoldDB" id="I7MDT4"/>
<evidence type="ECO:0000256" key="13">
    <source>
        <dbReference type="ARBA" id="ARBA00044780"/>
    </source>
</evidence>
<dbReference type="GO" id="GO:0005351">
    <property type="term" value="F:carbohydrate:proton symporter activity"/>
    <property type="evidence" value="ECO:0007669"/>
    <property type="project" value="TreeGrafter"/>
</dbReference>
<evidence type="ECO:0000256" key="6">
    <source>
        <dbReference type="ARBA" id="ARBA00023136"/>
    </source>
</evidence>